<dbReference type="Proteomes" id="UP000783287">
    <property type="component" value="Unassembled WGS sequence"/>
</dbReference>
<reference evidence="2" key="1">
    <citation type="submission" date="2020-04" db="EMBL/GenBank/DDBJ databases">
        <authorList>
            <person name="Zhang T."/>
        </authorList>
    </citation>
    <scope>NUCLEOTIDE SEQUENCE</scope>
    <source>
        <strain evidence="2">HKST-UBA14</strain>
    </source>
</reference>
<keyword evidence="1" id="KW-0812">Transmembrane</keyword>
<feature type="transmembrane region" description="Helical" evidence="1">
    <location>
        <begin position="29"/>
        <end position="48"/>
    </location>
</feature>
<accession>A0A955RJ85</accession>
<proteinExistence type="predicted"/>
<keyword evidence="1" id="KW-0472">Membrane</keyword>
<keyword evidence="1" id="KW-1133">Transmembrane helix</keyword>
<protein>
    <submittedName>
        <fullName evidence="2">Uncharacterized protein</fullName>
    </submittedName>
</protein>
<reference evidence="2" key="2">
    <citation type="journal article" date="2021" name="Microbiome">
        <title>Successional dynamics and alternative stable states in a saline activated sludge microbial community over 9 years.</title>
        <authorList>
            <person name="Wang Y."/>
            <person name="Ye J."/>
            <person name="Ju F."/>
            <person name="Liu L."/>
            <person name="Boyd J.A."/>
            <person name="Deng Y."/>
            <person name="Parks D.H."/>
            <person name="Jiang X."/>
            <person name="Yin X."/>
            <person name="Woodcroft B.J."/>
            <person name="Tyson G.W."/>
            <person name="Hugenholtz P."/>
            <person name="Polz M.F."/>
            <person name="Zhang T."/>
        </authorList>
    </citation>
    <scope>NUCLEOTIDE SEQUENCE</scope>
    <source>
        <strain evidence="2">HKST-UBA14</strain>
    </source>
</reference>
<evidence type="ECO:0000256" key="1">
    <source>
        <dbReference type="SAM" id="Phobius"/>
    </source>
</evidence>
<gene>
    <name evidence="2" type="ORF">KC909_04145</name>
</gene>
<dbReference type="EMBL" id="JAGQLK010000085">
    <property type="protein sequence ID" value="MCA9383532.1"/>
    <property type="molecule type" value="Genomic_DNA"/>
</dbReference>
<evidence type="ECO:0000313" key="3">
    <source>
        <dbReference type="Proteomes" id="UP000783287"/>
    </source>
</evidence>
<dbReference type="AlphaFoldDB" id="A0A955RJ85"/>
<sequence>MKKREVTFNKLIDRLSNQLPFIQRTEFRIIMLVLGIITMLTLVVLLIVDIIPSEVEYAAGTGHYINVAGCGLSPAPGCALQARCNYSSGECTTQAGEYMFLWKCGGEVPDCREVQVAYNQTGTLDVNDENLCGGSVQLDVFNHNCRPFGEPYGGWTCDGNDLIDYMTWYWDSCDAPTPTPNITITPTPEPTPAVCDVSQIDLQFRIDCPSTDVNDTMCGGAISGATPIDSVWYQGSDITMHVANSNFVEIVDVRCVLDPTTNPKTLFSQGYVQVSIDNSPNPDQVIGTYSINAQNLDWNGIYAEYGDNIYKFKCVLTP</sequence>
<organism evidence="2 3">
    <name type="scientific">Candidatus Dojkabacteria bacterium</name>
    <dbReference type="NCBI Taxonomy" id="2099670"/>
    <lineage>
        <taxon>Bacteria</taxon>
        <taxon>Candidatus Dojkabacteria</taxon>
    </lineage>
</organism>
<evidence type="ECO:0000313" key="2">
    <source>
        <dbReference type="EMBL" id="MCA9383532.1"/>
    </source>
</evidence>
<name>A0A955RJ85_9BACT</name>
<comment type="caution">
    <text evidence="2">The sequence shown here is derived from an EMBL/GenBank/DDBJ whole genome shotgun (WGS) entry which is preliminary data.</text>
</comment>